<dbReference type="Proteomes" id="UP000326241">
    <property type="component" value="Unassembled WGS sequence"/>
</dbReference>
<dbReference type="EMBL" id="CABVGZ010000024">
    <property type="protein sequence ID" value="VVM87440.1"/>
    <property type="molecule type" value="Genomic_DNA"/>
</dbReference>
<dbReference type="GO" id="GO:0004316">
    <property type="term" value="F:3-oxoacyl-[acyl-carrier-protein] reductase (NADPH) activity"/>
    <property type="evidence" value="ECO:0007669"/>
    <property type="project" value="UniProtKB-EC"/>
</dbReference>
<dbReference type="Pfam" id="PF00106">
    <property type="entry name" value="adh_short"/>
    <property type="match status" value="1"/>
</dbReference>
<protein>
    <submittedName>
        <fullName evidence="2">3-oxoacyl-[acyl-carrier-protein] reductase FabG</fullName>
        <ecNumber evidence="2">1.1.1.100</ecNumber>
    </submittedName>
</protein>
<evidence type="ECO:0000256" key="1">
    <source>
        <dbReference type="ARBA" id="ARBA00006484"/>
    </source>
</evidence>
<dbReference type="InterPro" id="IPR050259">
    <property type="entry name" value="SDR"/>
</dbReference>
<dbReference type="InterPro" id="IPR002347">
    <property type="entry name" value="SDR_fam"/>
</dbReference>
<gene>
    <name evidence="2" type="primary">fabG_4</name>
    <name evidence="2" type="ORF">PS624_02632</name>
</gene>
<proteinExistence type="inferred from homology"/>
<dbReference type="PANTHER" id="PTHR42879">
    <property type="entry name" value="3-OXOACYL-(ACYL-CARRIER-PROTEIN) REDUCTASE"/>
    <property type="match status" value="1"/>
</dbReference>
<dbReference type="CDD" id="cd05233">
    <property type="entry name" value="SDR_c"/>
    <property type="match status" value="1"/>
</dbReference>
<dbReference type="AlphaFoldDB" id="A0A5E6T3L5"/>
<keyword evidence="2" id="KW-0560">Oxidoreductase</keyword>
<name>A0A5E6T3L5_PSEFL</name>
<reference evidence="2 3" key="1">
    <citation type="submission" date="2019-09" db="EMBL/GenBank/DDBJ databases">
        <authorList>
            <person name="Chandra G."/>
            <person name="Truman W A."/>
        </authorList>
    </citation>
    <scope>NUCLEOTIDE SEQUENCE [LARGE SCALE GENOMIC DNA]</scope>
    <source>
        <strain evidence="2">PS624</strain>
    </source>
</reference>
<sequence length="310" mass="32772">MKIDLSGKLAIVSGSTAGIGLGISQSLAESGATVVVIGRDTGKVEQALASIREKVPGAQLRGLTADLGTAEGAQKLFAAEPRADILVNNLGIFDAVDFFDAPDSEWTRFYEVNVISGVRLARHYVPAMVEQGWGRVIFLSSESGVATPADMINYGVTKSANLAVSHGLAKRLAGTGVTVNAILPGPTFTDGLEDMLKDAAAESGRNLRDEADAFVRKARPTSIIQRVADVEEVAHLVTYIASPLSSATTGAACASMVAWSTASRSEFPRETFIYANSICNHRHPGFGRSGLAIDRRLQHAARLAAVYSQQ</sequence>
<evidence type="ECO:0000313" key="2">
    <source>
        <dbReference type="EMBL" id="VVM87440.1"/>
    </source>
</evidence>
<dbReference type="InterPro" id="IPR036291">
    <property type="entry name" value="NAD(P)-bd_dom_sf"/>
</dbReference>
<dbReference type="Gene3D" id="3.40.50.720">
    <property type="entry name" value="NAD(P)-binding Rossmann-like Domain"/>
    <property type="match status" value="1"/>
</dbReference>
<evidence type="ECO:0000313" key="3">
    <source>
        <dbReference type="Proteomes" id="UP000326241"/>
    </source>
</evidence>
<comment type="similarity">
    <text evidence="1">Belongs to the short-chain dehydrogenases/reductases (SDR) family.</text>
</comment>
<dbReference type="SUPFAM" id="SSF51735">
    <property type="entry name" value="NAD(P)-binding Rossmann-fold domains"/>
    <property type="match status" value="1"/>
</dbReference>
<organism evidence="2 3">
    <name type="scientific">Pseudomonas fluorescens</name>
    <dbReference type="NCBI Taxonomy" id="294"/>
    <lineage>
        <taxon>Bacteria</taxon>
        <taxon>Pseudomonadati</taxon>
        <taxon>Pseudomonadota</taxon>
        <taxon>Gammaproteobacteria</taxon>
        <taxon>Pseudomonadales</taxon>
        <taxon>Pseudomonadaceae</taxon>
        <taxon>Pseudomonas</taxon>
    </lineage>
</organism>
<dbReference type="PRINTS" id="PR00081">
    <property type="entry name" value="GDHRDH"/>
</dbReference>
<accession>A0A5E6T3L5</accession>
<dbReference type="EC" id="1.1.1.100" evidence="2"/>